<dbReference type="InterPro" id="IPR004090">
    <property type="entry name" value="Chemotax_Me-accpt_rcpt"/>
</dbReference>
<comment type="similarity">
    <text evidence="8">Belongs to the methyl-accepting chemotaxis (MCP) protein family.</text>
</comment>
<dbReference type="SMART" id="SM00304">
    <property type="entry name" value="HAMP"/>
    <property type="match status" value="1"/>
</dbReference>
<dbReference type="CDD" id="cd12913">
    <property type="entry name" value="PDC1_MCP_like"/>
    <property type="match status" value="1"/>
</dbReference>
<organism evidence="14 15">
    <name type="scientific">Aestuariirhabdus litorea</name>
    <dbReference type="NCBI Taxonomy" id="2528527"/>
    <lineage>
        <taxon>Bacteria</taxon>
        <taxon>Pseudomonadati</taxon>
        <taxon>Pseudomonadota</taxon>
        <taxon>Gammaproteobacteria</taxon>
        <taxon>Oceanospirillales</taxon>
        <taxon>Aestuariirhabdaceae</taxon>
        <taxon>Aestuariirhabdus</taxon>
    </lineage>
</organism>
<dbReference type="InterPro" id="IPR029151">
    <property type="entry name" value="Sensor-like_sf"/>
</dbReference>
<dbReference type="SUPFAM" id="SSF103190">
    <property type="entry name" value="Sensory domain-like"/>
    <property type="match status" value="1"/>
</dbReference>
<dbReference type="SMART" id="SM00283">
    <property type="entry name" value="MA"/>
    <property type="match status" value="1"/>
</dbReference>
<dbReference type="CDD" id="cd06225">
    <property type="entry name" value="HAMP"/>
    <property type="match status" value="1"/>
</dbReference>
<dbReference type="PROSITE" id="PS50885">
    <property type="entry name" value="HAMP"/>
    <property type="match status" value="1"/>
</dbReference>
<proteinExistence type="inferred from homology"/>
<dbReference type="EMBL" id="QWEZ01000002">
    <property type="protein sequence ID" value="RRJ82792.1"/>
    <property type="molecule type" value="Genomic_DNA"/>
</dbReference>
<comment type="caution">
    <text evidence="14">The sequence shown here is derived from an EMBL/GenBank/DDBJ whole genome shotgun (WGS) entry which is preliminary data.</text>
</comment>
<feature type="coiled-coil region" evidence="10">
    <location>
        <begin position="532"/>
        <end position="559"/>
    </location>
</feature>
<dbReference type="GO" id="GO:0007165">
    <property type="term" value="P:signal transduction"/>
    <property type="evidence" value="ECO:0007669"/>
    <property type="project" value="UniProtKB-KW"/>
</dbReference>
<keyword evidence="2" id="KW-1003">Cell membrane</keyword>
<dbReference type="PANTHER" id="PTHR32089:SF117">
    <property type="entry name" value="METHYL ACCEPTING SENSORY TRANSDUCER WITH CACHE_1 SMALL MOLECULE BINDING DOMAIN"/>
    <property type="match status" value="1"/>
</dbReference>
<dbReference type="Proteomes" id="UP000280792">
    <property type="component" value="Unassembled WGS sequence"/>
</dbReference>
<evidence type="ECO:0000259" key="13">
    <source>
        <dbReference type="PROSITE" id="PS50885"/>
    </source>
</evidence>
<feature type="domain" description="Methyl-accepting transducer" evidence="12">
    <location>
        <begin position="356"/>
        <end position="592"/>
    </location>
</feature>
<evidence type="ECO:0000256" key="11">
    <source>
        <dbReference type="SAM" id="Phobius"/>
    </source>
</evidence>
<evidence type="ECO:0000256" key="10">
    <source>
        <dbReference type="SAM" id="Coils"/>
    </source>
</evidence>
<reference evidence="14 15" key="1">
    <citation type="submission" date="2018-08" db="EMBL/GenBank/DDBJ databases">
        <authorList>
            <person name="Khan S.A."/>
        </authorList>
    </citation>
    <scope>NUCLEOTIDE SEQUENCE [LARGE SCALE GENOMIC DNA]</scope>
    <source>
        <strain evidence="14 15">GTF-13</strain>
    </source>
</reference>
<keyword evidence="15" id="KW-1185">Reference proteome</keyword>
<feature type="transmembrane region" description="Helical" evidence="11">
    <location>
        <begin position="276"/>
        <end position="296"/>
    </location>
</feature>
<dbReference type="Gene3D" id="3.30.450.20">
    <property type="entry name" value="PAS domain"/>
    <property type="match status" value="2"/>
</dbReference>
<evidence type="ECO:0000256" key="1">
    <source>
        <dbReference type="ARBA" id="ARBA00004651"/>
    </source>
</evidence>
<dbReference type="CDD" id="cd11386">
    <property type="entry name" value="MCP_signal"/>
    <property type="match status" value="1"/>
</dbReference>
<evidence type="ECO:0000259" key="12">
    <source>
        <dbReference type="PROSITE" id="PS50111"/>
    </source>
</evidence>
<dbReference type="FunFam" id="1.10.287.950:FF:000001">
    <property type="entry name" value="Methyl-accepting chemotaxis sensory transducer"/>
    <property type="match status" value="1"/>
</dbReference>
<dbReference type="GO" id="GO:0004888">
    <property type="term" value="F:transmembrane signaling receptor activity"/>
    <property type="evidence" value="ECO:0007669"/>
    <property type="project" value="InterPro"/>
</dbReference>
<dbReference type="PRINTS" id="PR00260">
    <property type="entry name" value="CHEMTRNSDUCR"/>
</dbReference>
<dbReference type="PROSITE" id="PS50111">
    <property type="entry name" value="CHEMOTAXIS_TRANSDUC_2"/>
    <property type="match status" value="1"/>
</dbReference>
<evidence type="ECO:0000256" key="5">
    <source>
        <dbReference type="ARBA" id="ARBA00022989"/>
    </source>
</evidence>
<dbReference type="RefSeq" id="WP_125016855.1">
    <property type="nucleotide sequence ID" value="NZ_QWEZ01000002.1"/>
</dbReference>
<keyword evidence="7 9" id="KW-0807">Transducer</keyword>
<dbReference type="InterPro" id="IPR003660">
    <property type="entry name" value="HAMP_dom"/>
</dbReference>
<gene>
    <name evidence="14" type="ORF">D0544_13125</name>
</gene>
<dbReference type="SUPFAM" id="SSF58104">
    <property type="entry name" value="Methyl-accepting chemotaxis protein (MCP) signaling domain"/>
    <property type="match status" value="1"/>
</dbReference>
<dbReference type="InterPro" id="IPR033479">
    <property type="entry name" value="dCache_1"/>
</dbReference>
<dbReference type="Gene3D" id="1.10.287.950">
    <property type="entry name" value="Methyl-accepting chemotaxis protein"/>
    <property type="match status" value="1"/>
</dbReference>
<feature type="domain" description="HAMP" evidence="13">
    <location>
        <begin position="297"/>
        <end position="351"/>
    </location>
</feature>
<dbReference type="Pfam" id="PF00015">
    <property type="entry name" value="MCPsignal"/>
    <property type="match status" value="1"/>
</dbReference>
<keyword evidence="10" id="KW-0175">Coiled coil</keyword>
<evidence type="ECO:0000256" key="8">
    <source>
        <dbReference type="ARBA" id="ARBA00029447"/>
    </source>
</evidence>
<dbReference type="Pfam" id="PF02743">
    <property type="entry name" value="dCache_1"/>
    <property type="match status" value="1"/>
</dbReference>
<name>A0A3P3VJD6_9GAMM</name>
<dbReference type="CDD" id="cd12912">
    <property type="entry name" value="PDC2_MCP_like"/>
    <property type="match status" value="1"/>
</dbReference>
<keyword evidence="4 11" id="KW-0812">Transmembrane</keyword>
<evidence type="ECO:0000256" key="6">
    <source>
        <dbReference type="ARBA" id="ARBA00023136"/>
    </source>
</evidence>
<keyword evidence="6 11" id="KW-0472">Membrane</keyword>
<evidence type="ECO:0000256" key="7">
    <source>
        <dbReference type="ARBA" id="ARBA00023224"/>
    </source>
</evidence>
<keyword evidence="3" id="KW-0145">Chemotaxis</keyword>
<evidence type="ECO:0000256" key="4">
    <source>
        <dbReference type="ARBA" id="ARBA00022692"/>
    </source>
</evidence>
<evidence type="ECO:0000313" key="15">
    <source>
        <dbReference type="Proteomes" id="UP000280792"/>
    </source>
</evidence>
<evidence type="ECO:0000313" key="14">
    <source>
        <dbReference type="EMBL" id="RRJ82792.1"/>
    </source>
</evidence>
<dbReference type="InterPro" id="IPR004089">
    <property type="entry name" value="MCPsignal_dom"/>
</dbReference>
<sequence>MKSMSLKHKFALGAGSISAVLLLALYLLISSISSSAINDLIDNDLDYRSSSVSGQLSGWFQRKFDTIIAVKQQVERVGQNPEQFRALLRGSTTGQDFLDVYLGFEDGDFYFTDEETEARFKAENSYPVRERGWYQESKQQGKLTVTEPYTDANTGDLVLTITAPIVLNGRFAGVAAGDMTLVRLNEIVNALEVPGGGEAYLVNQERQVMAAENRELYLKPISTVHAGLADTQTVHIDYLDSPYLVTHSPVGDTGWSLIMLVPEKVIYAPLNRMRNLGLTFLVAAIGVMVALVFSYVHLQMKPVNRIVDAIKEIAEGEGDLTRKLKAASQDELGELTDAYNRFIDSLRNLVQDILKPMQELHLSADKSAALADSAAQGSQRQVSAIDSLVTAMNEMSATAQDVAKNIAETANFSEQANESAHTGEAEVERTKAVMDTLNLQMTDATQIIHQLRDQSENINEVISVISSISDQTNLLALNASIEAARAGEAGRGFAVVADEVRSLASRTQEATNEIRTIIEKLQGDSQRAVGIMDKSKQIADEATGQADLAKNELAKVVRNMTEIANMATQIASAAEEQSSVSEEINRHIMGISEIANDTHSGAEQAQQESNEIRTLASAVAAALGRFKT</sequence>
<dbReference type="Pfam" id="PF00672">
    <property type="entry name" value="HAMP"/>
    <property type="match status" value="1"/>
</dbReference>
<dbReference type="GO" id="GO:0005886">
    <property type="term" value="C:plasma membrane"/>
    <property type="evidence" value="ECO:0007669"/>
    <property type="project" value="UniProtKB-SubCell"/>
</dbReference>
<evidence type="ECO:0000256" key="2">
    <source>
        <dbReference type="ARBA" id="ARBA00022475"/>
    </source>
</evidence>
<reference evidence="14 15" key="2">
    <citation type="submission" date="2018-12" db="EMBL/GenBank/DDBJ databases">
        <title>Simiduia agarivorans gen. nov., sp. nov., a marine, agarolytic bacterium isolated from shallow coastal water from Keelung, Taiwan.</title>
        <authorList>
            <person name="Shieh W.Y."/>
        </authorList>
    </citation>
    <scope>NUCLEOTIDE SEQUENCE [LARGE SCALE GENOMIC DNA]</scope>
    <source>
        <strain evidence="14 15">GTF-13</strain>
    </source>
</reference>
<protein>
    <submittedName>
        <fullName evidence="14">Methyl-accepting chemotaxis protein</fullName>
    </submittedName>
</protein>
<dbReference type="AlphaFoldDB" id="A0A3P3VJD6"/>
<dbReference type="PANTHER" id="PTHR32089">
    <property type="entry name" value="METHYL-ACCEPTING CHEMOTAXIS PROTEIN MCPB"/>
    <property type="match status" value="1"/>
</dbReference>
<comment type="subcellular location">
    <subcellularLocation>
        <location evidence="1">Cell membrane</location>
        <topology evidence="1">Multi-pass membrane protein</topology>
    </subcellularLocation>
</comment>
<dbReference type="GO" id="GO:0006935">
    <property type="term" value="P:chemotaxis"/>
    <property type="evidence" value="ECO:0007669"/>
    <property type="project" value="UniProtKB-KW"/>
</dbReference>
<accession>A0A3P3VJD6</accession>
<evidence type="ECO:0000256" key="9">
    <source>
        <dbReference type="PROSITE-ProRule" id="PRU00284"/>
    </source>
</evidence>
<keyword evidence="5 11" id="KW-1133">Transmembrane helix</keyword>
<evidence type="ECO:0000256" key="3">
    <source>
        <dbReference type="ARBA" id="ARBA00022500"/>
    </source>
</evidence>